<dbReference type="GO" id="GO:0005737">
    <property type="term" value="C:cytoplasm"/>
    <property type="evidence" value="ECO:0007669"/>
    <property type="project" value="UniProtKB-SubCell"/>
</dbReference>
<dbReference type="eggNOG" id="KOG3763">
    <property type="taxonomic scope" value="Eukaryota"/>
</dbReference>
<keyword evidence="6" id="KW-0433">Leucine-rich repeat</keyword>
<dbReference type="EMBL" id="AAPE02002960">
    <property type="status" value="NOT_ANNOTATED_CDS"/>
    <property type="molecule type" value="Genomic_DNA"/>
</dbReference>
<dbReference type="Pfam" id="PF24048">
    <property type="entry name" value="LRR_NXF1-5"/>
    <property type="match status" value="1"/>
</dbReference>
<evidence type="ECO:0008006" key="15">
    <source>
        <dbReference type="Google" id="ProtNLM"/>
    </source>
</evidence>
<feature type="region of interest" description="Disordered" evidence="10">
    <location>
        <begin position="1"/>
        <end position="22"/>
    </location>
</feature>
<keyword evidence="8" id="KW-0509">mRNA transport</keyword>
<dbReference type="InterPro" id="IPR030217">
    <property type="entry name" value="NXF_fam"/>
</dbReference>
<evidence type="ECO:0000256" key="8">
    <source>
        <dbReference type="ARBA" id="ARBA00022816"/>
    </source>
</evidence>
<keyword evidence="14" id="KW-1185">Reference proteome</keyword>
<dbReference type="InterPro" id="IPR032710">
    <property type="entry name" value="NTF2-like_dom_sf"/>
</dbReference>
<dbReference type="InterPro" id="IPR057125">
    <property type="entry name" value="NXF1/2/3/5-like_LRR"/>
</dbReference>
<dbReference type="GO" id="GO:0005654">
    <property type="term" value="C:nucleoplasm"/>
    <property type="evidence" value="ECO:0007669"/>
    <property type="project" value="UniProtKB-SubCell"/>
</dbReference>
<dbReference type="Gene3D" id="1.10.8.10">
    <property type="entry name" value="DNA helicase RuvA subunit, C-terminal domain"/>
    <property type="match status" value="1"/>
</dbReference>
<evidence type="ECO:0000256" key="10">
    <source>
        <dbReference type="SAM" id="MobiDB-lite"/>
    </source>
</evidence>
<dbReference type="AlphaFoldDB" id="G1PB99"/>
<proteinExistence type="inferred from homology"/>
<sequence length="616" mass="69908">TIDVLFSISGHNPEGDTTERRPRRWGIYRRRYNNVSEQVSSGIHPSSHRQQDGDSATSDAHMDTRVRYAPYAIPHCHWRGNFQERVQTHINKEREQNPPETKMEEKKQDETSGNWFKITIPFGIKYDEKWLLNLIQKQCSVPFTPVEFHYEKMQAHFFVENASIAFALKNVGGKICDKNNEKISIFVIPSNAPQTVQKELKSEKEDQIKVMQTPDQVKSAEELDQGKGLEPEDMSAKRNPICTTLPDNSTNVRLVVPSFTPDSAPKLIQHALLRLYSRKHDIPSSPVLGVTSLESDAGHWRRESGHLDGSYLAEWRSGGLLASTRQGCSADSSSYILELFPKLLCLDGQEPPPPTNLGIEAHKNVPSCKGSFFGSDPLKSLVLQFLKQYYSIYDSGDRHCLLCTYHDKACFSLTIPFNPNDPAQSTLFEYFKDNRNMKNRKDPNLHFQLLKHTKRDITCTLCVLPKTQHDLSSFVVDMLFQSERMLCFCVNGVFKEVEVEGRSQGSVRAFTRTFITTPASDSSLCIMNDELFVRDATPNTTQSVHSIEVPTPTTSSMTTLSQEQQEMVQVFSTKSGMSLQLSQKCLHDNHWDYTRAVQVLALCKAKYKLSEEALPQ</sequence>
<dbReference type="Gene3D" id="3.10.450.50">
    <property type="match status" value="1"/>
</dbReference>
<evidence type="ECO:0000256" key="4">
    <source>
        <dbReference type="ARBA" id="ARBA00022448"/>
    </source>
</evidence>
<dbReference type="InterPro" id="IPR012677">
    <property type="entry name" value="Nucleotide-bd_a/b_plait_sf"/>
</dbReference>
<dbReference type="GO" id="GO:0016973">
    <property type="term" value="P:poly(A)+ mRNA export from nucleus"/>
    <property type="evidence" value="ECO:0007669"/>
    <property type="project" value="TreeGrafter"/>
</dbReference>
<evidence type="ECO:0000259" key="12">
    <source>
        <dbReference type="PROSITE" id="PS51281"/>
    </source>
</evidence>
<dbReference type="PANTHER" id="PTHR10662">
    <property type="entry name" value="NUCLEAR RNA EXPORT FACTOR"/>
    <property type="match status" value="1"/>
</dbReference>
<dbReference type="InterPro" id="IPR035979">
    <property type="entry name" value="RBD_domain_sf"/>
</dbReference>
<feature type="compositionally biased region" description="Basic and acidic residues" evidence="10">
    <location>
        <begin position="218"/>
        <end position="236"/>
    </location>
</feature>
<dbReference type="InterPro" id="IPR002075">
    <property type="entry name" value="NTF2_dom"/>
</dbReference>
<dbReference type="FunFam" id="1.10.8.10:FF:000018">
    <property type="entry name" value="Nuclear RNA export factor 1"/>
    <property type="match status" value="1"/>
</dbReference>
<dbReference type="InterPro" id="IPR018222">
    <property type="entry name" value="Nuclear_transport_factor_2_euk"/>
</dbReference>
<evidence type="ECO:0000259" key="11">
    <source>
        <dbReference type="PROSITE" id="PS50177"/>
    </source>
</evidence>
<evidence type="ECO:0000256" key="9">
    <source>
        <dbReference type="ARBA" id="ARBA00023242"/>
    </source>
</evidence>
<evidence type="ECO:0000256" key="5">
    <source>
        <dbReference type="ARBA" id="ARBA00022490"/>
    </source>
</evidence>
<dbReference type="OMA" id="MQAHFFV"/>
<dbReference type="InterPro" id="IPR009060">
    <property type="entry name" value="UBA-like_sf"/>
</dbReference>
<dbReference type="Pfam" id="PF22602">
    <property type="entry name" value="NXF_NTF2"/>
    <property type="match status" value="1"/>
</dbReference>
<feature type="domain" description="NTF2" evidence="11">
    <location>
        <begin position="381"/>
        <end position="533"/>
    </location>
</feature>
<reference evidence="13 14" key="1">
    <citation type="journal article" date="2011" name="Nature">
        <title>A high-resolution map of human evolutionary constraint using 29 mammals.</title>
        <authorList>
            <person name="Lindblad-Toh K."/>
            <person name="Garber M."/>
            <person name="Zuk O."/>
            <person name="Lin M.F."/>
            <person name="Parker B.J."/>
            <person name="Washietl S."/>
            <person name="Kheradpour P."/>
            <person name="Ernst J."/>
            <person name="Jordan G."/>
            <person name="Mauceli E."/>
            <person name="Ward L.D."/>
            <person name="Lowe C.B."/>
            <person name="Holloway A.K."/>
            <person name="Clamp M."/>
            <person name="Gnerre S."/>
            <person name="Alfoldi J."/>
            <person name="Beal K."/>
            <person name="Chang J."/>
            <person name="Clawson H."/>
            <person name="Cuff J."/>
            <person name="Di Palma F."/>
            <person name="Fitzgerald S."/>
            <person name="Flicek P."/>
            <person name="Guttman M."/>
            <person name="Hubisz M.J."/>
            <person name="Jaffe D.B."/>
            <person name="Jungreis I."/>
            <person name="Kent W.J."/>
            <person name="Kostka D."/>
            <person name="Lara M."/>
            <person name="Martins A.L."/>
            <person name="Massingham T."/>
            <person name="Moltke I."/>
            <person name="Raney B.J."/>
            <person name="Rasmussen M.D."/>
            <person name="Robinson J."/>
            <person name="Stark A."/>
            <person name="Vilella A.J."/>
            <person name="Wen J."/>
            <person name="Xie X."/>
            <person name="Zody M.C."/>
            <person name="Baldwin J."/>
            <person name="Bloom T."/>
            <person name="Chin C.W."/>
            <person name="Heiman D."/>
            <person name="Nicol R."/>
            <person name="Nusbaum C."/>
            <person name="Young S."/>
            <person name="Wilkinson J."/>
            <person name="Worley K.C."/>
            <person name="Kovar C.L."/>
            <person name="Muzny D.M."/>
            <person name="Gibbs R.A."/>
            <person name="Cree A."/>
            <person name="Dihn H.H."/>
            <person name="Fowler G."/>
            <person name="Jhangiani S."/>
            <person name="Joshi V."/>
            <person name="Lee S."/>
            <person name="Lewis L.R."/>
            <person name="Nazareth L.V."/>
            <person name="Okwuonu G."/>
            <person name="Santibanez J."/>
            <person name="Warren W.C."/>
            <person name="Mardis E.R."/>
            <person name="Weinstock G.M."/>
            <person name="Wilson R.K."/>
            <person name="Delehaunty K."/>
            <person name="Dooling D."/>
            <person name="Fronik C."/>
            <person name="Fulton L."/>
            <person name="Fulton B."/>
            <person name="Graves T."/>
            <person name="Minx P."/>
            <person name="Sodergren E."/>
            <person name="Birney E."/>
            <person name="Margulies E.H."/>
            <person name="Herrero J."/>
            <person name="Green E.D."/>
            <person name="Haussler D."/>
            <person name="Siepel A."/>
            <person name="Goldman N."/>
            <person name="Pollard K.S."/>
            <person name="Pedersen J.S."/>
            <person name="Lander E.S."/>
            <person name="Kellis M."/>
        </authorList>
    </citation>
    <scope>NUCLEOTIDE SEQUENCE [LARGE SCALE GENOMIC DNA]</scope>
</reference>
<dbReference type="PANTHER" id="PTHR10662:SF12">
    <property type="entry name" value="NUCLEAR RNA EXPORT FACTOR 3"/>
    <property type="match status" value="1"/>
</dbReference>
<dbReference type="Gene3D" id="3.30.70.330">
    <property type="match status" value="1"/>
</dbReference>
<keyword evidence="4" id="KW-0813">Transport</keyword>
<gene>
    <name evidence="13" type="primary">NXF3</name>
</gene>
<reference evidence="13" key="2">
    <citation type="submission" date="2025-08" db="UniProtKB">
        <authorList>
            <consortium name="Ensembl"/>
        </authorList>
    </citation>
    <scope>IDENTIFICATION</scope>
</reference>
<dbReference type="PROSITE" id="PS51281">
    <property type="entry name" value="TAP_C"/>
    <property type="match status" value="1"/>
</dbReference>
<dbReference type="Proteomes" id="UP000001074">
    <property type="component" value="Unassembled WGS sequence"/>
</dbReference>
<protein>
    <recommendedName>
        <fullName evidence="15">Nuclear RNA export factor 3</fullName>
    </recommendedName>
</protein>
<comment type="similarity">
    <text evidence="3">Belongs to the NXF family.</text>
</comment>
<dbReference type="GO" id="GO:0003723">
    <property type="term" value="F:RNA binding"/>
    <property type="evidence" value="ECO:0007669"/>
    <property type="project" value="InterPro"/>
</dbReference>
<dbReference type="Ensembl" id="ENSMLUT00000008341.2">
    <property type="protein sequence ID" value="ENSMLUP00000007613.2"/>
    <property type="gene ID" value="ENSMLUG00000008341.2"/>
</dbReference>
<dbReference type="HOGENOM" id="CLU_011280_2_1_1"/>
<feature type="domain" description="TAP-C" evidence="12">
    <location>
        <begin position="562"/>
        <end position="616"/>
    </location>
</feature>
<reference evidence="13" key="3">
    <citation type="submission" date="2025-09" db="UniProtKB">
        <authorList>
            <consortium name="Ensembl"/>
        </authorList>
    </citation>
    <scope>IDENTIFICATION</scope>
</reference>
<evidence type="ECO:0000256" key="2">
    <source>
        <dbReference type="ARBA" id="ARBA00004642"/>
    </source>
</evidence>
<evidence type="ECO:0000256" key="1">
    <source>
        <dbReference type="ARBA" id="ARBA00004496"/>
    </source>
</evidence>
<keyword evidence="9" id="KW-0539">Nucleus</keyword>
<dbReference type="SUPFAM" id="SSF46934">
    <property type="entry name" value="UBA-like"/>
    <property type="match status" value="1"/>
</dbReference>
<organism evidence="13 14">
    <name type="scientific">Myotis lucifugus</name>
    <name type="common">Little brown bat</name>
    <dbReference type="NCBI Taxonomy" id="59463"/>
    <lineage>
        <taxon>Eukaryota</taxon>
        <taxon>Metazoa</taxon>
        <taxon>Chordata</taxon>
        <taxon>Craniata</taxon>
        <taxon>Vertebrata</taxon>
        <taxon>Euteleostomi</taxon>
        <taxon>Mammalia</taxon>
        <taxon>Eutheria</taxon>
        <taxon>Laurasiatheria</taxon>
        <taxon>Chiroptera</taxon>
        <taxon>Yangochiroptera</taxon>
        <taxon>Vespertilionidae</taxon>
        <taxon>Myotis</taxon>
    </lineage>
</organism>
<feature type="region of interest" description="Disordered" evidence="10">
    <location>
        <begin position="211"/>
        <end position="240"/>
    </location>
</feature>
<comment type="subcellular location">
    <subcellularLocation>
        <location evidence="1">Cytoplasm</location>
    </subcellularLocation>
    <subcellularLocation>
        <location evidence="2">Nucleus</location>
        <location evidence="2">Nucleoplasm</location>
    </subcellularLocation>
</comment>
<evidence type="ECO:0000256" key="3">
    <source>
        <dbReference type="ARBA" id="ARBA00009285"/>
    </source>
</evidence>
<dbReference type="SUPFAM" id="SSF54427">
    <property type="entry name" value="NTF2-like"/>
    <property type="match status" value="1"/>
</dbReference>
<dbReference type="Pfam" id="PF09162">
    <property type="entry name" value="Tap-RNA_bind"/>
    <property type="match status" value="1"/>
</dbReference>
<dbReference type="InterPro" id="IPR005637">
    <property type="entry name" value="TAP_C_dom"/>
</dbReference>
<dbReference type="FunFam" id="3.10.450.50:FF:000004">
    <property type="entry name" value="Nuclear RNA export factor 1"/>
    <property type="match status" value="1"/>
</dbReference>
<dbReference type="PROSITE" id="PS50177">
    <property type="entry name" value="NTF2_DOMAIN"/>
    <property type="match status" value="1"/>
</dbReference>
<dbReference type="InParanoid" id="G1PB99"/>
<accession>G1PB99</accession>
<dbReference type="Pfam" id="PF03943">
    <property type="entry name" value="TAP_C"/>
    <property type="match status" value="1"/>
</dbReference>
<evidence type="ECO:0000256" key="6">
    <source>
        <dbReference type="ARBA" id="ARBA00022614"/>
    </source>
</evidence>
<keyword evidence="7" id="KW-0677">Repeat</keyword>
<dbReference type="STRING" id="59463.ENSMLUP00000007613"/>
<feature type="region of interest" description="Disordered" evidence="10">
    <location>
        <begin position="37"/>
        <end position="59"/>
    </location>
</feature>
<evidence type="ECO:0000313" key="14">
    <source>
        <dbReference type="Proteomes" id="UP000001074"/>
    </source>
</evidence>
<dbReference type="SUPFAM" id="SSF54928">
    <property type="entry name" value="RNA-binding domain, RBD"/>
    <property type="match status" value="1"/>
</dbReference>
<name>G1PB99_MYOLU</name>
<dbReference type="FunFam" id="3.30.70.330:FF:000165">
    <property type="entry name" value="nuclear RNA export factor 1"/>
    <property type="match status" value="1"/>
</dbReference>
<dbReference type="GeneTree" id="ENSGT00390000007539"/>
<evidence type="ECO:0000313" key="13">
    <source>
        <dbReference type="Ensembl" id="ENSMLUP00000007613.2"/>
    </source>
</evidence>
<dbReference type="SMART" id="SM00804">
    <property type="entry name" value="TAP_C"/>
    <property type="match status" value="1"/>
</dbReference>
<dbReference type="CDD" id="cd14342">
    <property type="entry name" value="UBA_TAP-C"/>
    <property type="match status" value="1"/>
</dbReference>
<evidence type="ECO:0000256" key="7">
    <source>
        <dbReference type="ARBA" id="ARBA00022737"/>
    </source>
</evidence>
<dbReference type="InterPro" id="IPR015245">
    <property type="entry name" value="Tap_RNA-bd"/>
</dbReference>
<keyword evidence="5" id="KW-0963">Cytoplasm</keyword>